<evidence type="ECO:0000256" key="3">
    <source>
        <dbReference type="ARBA" id="ARBA00022737"/>
    </source>
</evidence>
<evidence type="ECO:0000256" key="1">
    <source>
        <dbReference type="ARBA" id="ARBA00022614"/>
    </source>
</evidence>
<dbReference type="OrthoDB" id="8195690at2759"/>
<protein>
    <recommendedName>
        <fullName evidence="8">LRRCT domain-containing protein</fullName>
    </recommendedName>
</protein>
<organism evidence="6 7">
    <name type="scientific">Aphis glycines</name>
    <name type="common">Soybean aphid</name>
    <dbReference type="NCBI Taxonomy" id="307491"/>
    <lineage>
        <taxon>Eukaryota</taxon>
        <taxon>Metazoa</taxon>
        <taxon>Ecdysozoa</taxon>
        <taxon>Arthropoda</taxon>
        <taxon>Hexapoda</taxon>
        <taxon>Insecta</taxon>
        <taxon>Pterygota</taxon>
        <taxon>Neoptera</taxon>
        <taxon>Paraneoptera</taxon>
        <taxon>Hemiptera</taxon>
        <taxon>Sternorrhyncha</taxon>
        <taxon>Aphidomorpha</taxon>
        <taxon>Aphidoidea</taxon>
        <taxon>Aphididae</taxon>
        <taxon>Aphidini</taxon>
        <taxon>Aphis</taxon>
        <taxon>Aphis</taxon>
    </lineage>
</organism>
<feature type="region of interest" description="Disordered" evidence="4">
    <location>
        <begin position="1339"/>
        <end position="1447"/>
    </location>
</feature>
<dbReference type="PRINTS" id="PR00019">
    <property type="entry name" value="LEURICHRPT"/>
</dbReference>
<evidence type="ECO:0000256" key="5">
    <source>
        <dbReference type="SAM" id="SignalP"/>
    </source>
</evidence>
<dbReference type="SMART" id="SM00365">
    <property type="entry name" value="LRR_SD22"/>
    <property type="match status" value="8"/>
</dbReference>
<gene>
    <name evidence="6" type="ORF">AGLY_007981</name>
</gene>
<comment type="caution">
    <text evidence="6">The sequence shown here is derived from an EMBL/GenBank/DDBJ whole genome shotgun (WGS) entry which is preliminary data.</text>
</comment>
<evidence type="ECO:0000256" key="2">
    <source>
        <dbReference type="ARBA" id="ARBA00022729"/>
    </source>
</evidence>
<feature type="signal peptide" evidence="5">
    <location>
        <begin position="1"/>
        <end position="21"/>
    </location>
</feature>
<dbReference type="PROSITE" id="PS51450">
    <property type="entry name" value="LRR"/>
    <property type="match status" value="4"/>
</dbReference>
<keyword evidence="7" id="KW-1185">Reference proteome</keyword>
<dbReference type="SMART" id="SM00364">
    <property type="entry name" value="LRR_BAC"/>
    <property type="match status" value="8"/>
</dbReference>
<sequence length="1525" mass="169036">MRSTDGLLALLWVIIAIAVTARTPRVAAATCPQPSDAVRRCKCSSRDNEIQIWCSHGDSKTIFDELKQLASSVTDPIDELILENNAISSMPANAFSTLKIIRLMLRENGIQKVASNWLSDQETSILELFIVEAELRSFPEESLMVLPRLEALSLIAGSLTRLPIISGLARLRYVQIEASSLINMGTGNFLGLPFLEQLHITGSPKMQKLDVGTVQDLPRLFLLNFTDCGITWMHPRAFARLPSLLELSLVGNKLADASNIGGAIRDLTSLTTIRLDRNELEFINEATFVDIPSLRHVYLSTNKISDIRRGAFHRMPNLKSIDISKNQVRHIHPESFTPIRDNNLEELWLSENSIDNAMTIRLILDMFPKLRFLDVSRNQLQDIIYGSVQGHSRLEMLYLEHNRLQRVGRETFTAMPMLRELRLANNSLSNYLAIPLWNLPMLKGLDISFNKFDKLERRMLATLPSLRRFDISHNAVSSLDPTTFIDTPNLEHINISHNNIDSINSLTLSHLYHLYEFDASHNRLNQFVGGMPRAIEYLYLSHNKIMSLPSDGSTDLHLPALKLLDVSDNGIHRVPSNSLIALNLLRWLYLGGNSMQQLDNGAFSGLSQLEILTLNDNKLLSIHPNTFKELPLLNELNLKGNRLEVLEPSLLSNNEKLKKLDVSHNRLTEIHESYFSVNKELEELSIAHNSLSEFPTSLAANPNLKILDLRNNEIKHMKSGMVSSMPYLKELYLSENNLNILHEGAFQQLPNLTILEMEGNNLNTLPSYGIQSLPNLMVVKMARNKLVSLPSAAMVNLPMLQIVELQQNQLNEIASDAFVGIPNLIMMNLSHNYLNGMEKSGLNNLRNLEVLDLSHNKLKQITTRSIQNMHSLIMLKLDNNRLCNIIGSPFEGMSRLRVLSLRDNKMTSLSESTFNSIKPTISRLDVDGNPVHCACNMRWLQSWLRTTADSFGPRCTDGTLLREMTFTSKHCNEKELNNIEENIPGCEIESVPVSNANTVTSNKVTTWTNSEESDKNKPLPEETDYFYDDVVDLNDKVEHQRGFSTEKTLSTISPAILSHYVPGDTPTLYASSRPNSSSPYTDDHSVQSNAGGTAYTFFGVPIPPLNLNNIWGQGKGTGKRLKDSRRNSLPKKTSTVDQDGFTPNLPGTGSFRPMMTTPDNTFFGEDMENDGDEDNIYRNNSASNKIIGSGSPPRYQLSSTTESPYRYDRFSSNDLSFSKFVNITTRDSLYESATINSIIRPTAKPSMTNNQQQTLATATTLQNDLVNQSEIPLVQLSTVGPATTSSTTQQQRQFAAVTHPDSAAASTFAPGSTAAAPEAVNVSTPSSLTGFLAPGGQLPVFKDGTGGQASSAHKDGTGGQVPSSHKDGGGGVVVTGKPSIVKVTLSPPAGQQSQQQQQQPQQQPQHQRPQSAVEDTKYSKSGSNNHQQAYQLPSPTRSTDAFQSTPFKTSSASDWYYANYNKTNVEPFVSKTSSAASRFGHPPAISATAAIAAAAITAVSSFGRSPAAVVIPYCTLTYILYCNYY</sequence>
<proteinExistence type="predicted"/>
<dbReference type="Proteomes" id="UP000475862">
    <property type="component" value="Unassembled WGS sequence"/>
</dbReference>
<keyword evidence="1" id="KW-0433">Leucine-rich repeat</keyword>
<feature type="compositionally biased region" description="Polar residues" evidence="4">
    <location>
        <begin position="1068"/>
        <end position="1087"/>
    </location>
</feature>
<dbReference type="SMART" id="SM00369">
    <property type="entry name" value="LRR_TYP"/>
    <property type="match status" value="27"/>
</dbReference>
<keyword evidence="3" id="KW-0677">Repeat</keyword>
<dbReference type="PANTHER" id="PTHR24373">
    <property type="entry name" value="SLIT RELATED LEUCINE-RICH REPEAT NEURONAL PROTEIN"/>
    <property type="match status" value="1"/>
</dbReference>
<evidence type="ECO:0000313" key="7">
    <source>
        <dbReference type="Proteomes" id="UP000475862"/>
    </source>
</evidence>
<feature type="region of interest" description="Disordered" evidence="4">
    <location>
        <begin position="1067"/>
        <end position="1087"/>
    </location>
</feature>
<dbReference type="InterPro" id="IPR003591">
    <property type="entry name" value="Leu-rich_rpt_typical-subtyp"/>
</dbReference>
<dbReference type="InterPro" id="IPR001611">
    <property type="entry name" value="Leu-rich_rpt"/>
</dbReference>
<name>A0A6G0TP40_APHGL</name>
<dbReference type="Gene3D" id="3.80.10.10">
    <property type="entry name" value="Ribonuclease Inhibitor"/>
    <property type="match status" value="6"/>
</dbReference>
<reference evidence="6 7" key="1">
    <citation type="submission" date="2019-08" db="EMBL/GenBank/DDBJ databases">
        <title>The genome of the soybean aphid Biotype 1, its phylome, world population structure and adaptation to the North American continent.</title>
        <authorList>
            <person name="Giordano R."/>
            <person name="Donthu R.K."/>
            <person name="Hernandez A.G."/>
            <person name="Wright C.L."/>
            <person name="Zimin A.V."/>
        </authorList>
    </citation>
    <scope>NUCLEOTIDE SEQUENCE [LARGE SCALE GENOMIC DNA]</scope>
    <source>
        <tissue evidence="6">Whole aphids</tissue>
    </source>
</reference>
<dbReference type="InterPro" id="IPR050328">
    <property type="entry name" value="Dev_Immune_Receptor"/>
</dbReference>
<evidence type="ECO:0000256" key="4">
    <source>
        <dbReference type="SAM" id="MobiDB-lite"/>
    </source>
</evidence>
<feature type="region of interest" description="Disordered" evidence="4">
    <location>
        <begin position="1111"/>
        <end position="1154"/>
    </location>
</feature>
<feature type="chain" id="PRO_5026135309" description="LRRCT domain-containing protein" evidence="5">
    <location>
        <begin position="22"/>
        <end position="1525"/>
    </location>
</feature>
<dbReference type="SUPFAM" id="SSF52058">
    <property type="entry name" value="L domain-like"/>
    <property type="match status" value="4"/>
</dbReference>
<dbReference type="PANTHER" id="PTHR24373:SF387">
    <property type="entry name" value="LEUCINE-RICH REPEATS AND IMMUNOGLOBULIN-LIKE DOMAINS PROTEIN SMA-10"/>
    <property type="match status" value="1"/>
</dbReference>
<evidence type="ECO:0000313" key="6">
    <source>
        <dbReference type="EMBL" id="KAE9535248.1"/>
    </source>
</evidence>
<dbReference type="InterPro" id="IPR032675">
    <property type="entry name" value="LRR_dom_sf"/>
</dbReference>
<accession>A0A6G0TP40</accession>
<dbReference type="FunFam" id="3.80.10.10:FF:001164">
    <property type="entry name" value="GH01279p"/>
    <property type="match status" value="1"/>
</dbReference>
<keyword evidence="2 5" id="KW-0732">Signal</keyword>
<dbReference type="Pfam" id="PF13855">
    <property type="entry name" value="LRR_8"/>
    <property type="match status" value="7"/>
</dbReference>
<dbReference type="EMBL" id="VYZN01000026">
    <property type="protein sequence ID" value="KAE9535248.1"/>
    <property type="molecule type" value="Genomic_DNA"/>
</dbReference>
<feature type="compositionally biased region" description="Low complexity" evidence="4">
    <location>
        <begin position="1387"/>
        <end position="1410"/>
    </location>
</feature>
<evidence type="ECO:0008006" key="8">
    <source>
        <dbReference type="Google" id="ProtNLM"/>
    </source>
</evidence>
<feature type="compositionally biased region" description="Polar residues" evidence="4">
    <location>
        <begin position="1419"/>
        <end position="1447"/>
    </location>
</feature>